<name>L8X943_THACA</name>
<keyword evidence="2" id="KW-1185">Reference proteome</keyword>
<protein>
    <submittedName>
        <fullName evidence="1">Uncharacterized protein</fullName>
    </submittedName>
</protein>
<accession>L8X943</accession>
<reference evidence="1 2" key="1">
    <citation type="journal article" date="2013" name="Nat. Commun.">
        <title>The evolution and pathogenic mechanisms of the rice sheath blight pathogen.</title>
        <authorList>
            <person name="Zheng A."/>
            <person name="Lin R."/>
            <person name="Xu L."/>
            <person name="Qin P."/>
            <person name="Tang C."/>
            <person name="Ai P."/>
            <person name="Zhang D."/>
            <person name="Liu Y."/>
            <person name="Sun Z."/>
            <person name="Feng H."/>
            <person name="Wang Y."/>
            <person name="Chen Y."/>
            <person name="Liang X."/>
            <person name="Fu R."/>
            <person name="Li Q."/>
            <person name="Zhang J."/>
            <person name="Yu X."/>
            <person name="Xie Z."/>
            <person name="Ding L."/>
            <person name="Guan P."/>
            <person name="Tang J."/>
            <person name="Liang Y."/>
            <person name="Wang S."/>
            <person name="Deng Q."/>
            <person name="Li S."/>
            <person name="Zhu J."/>
            <person name="Wang L."/>
            <person name="Liu H."/>
            <person name="Li P."/>
        </authorList>
    </citation>
    <scope>NUCLEOTIDE SEQUENCE [LARGE SCALE GENOMIC DNA]</scope>
    <source>
        <strain evidence="2">AG-1 IA</strain>
    </source>
</reference>
<dbReference type="Proteomes" id="UP000011668">
    <property type="component" value="Unassembled WGS sequence"/>
</dbReference>
<organism evidence="1 2">
    <name type="scientific">Thanatephorus cucumeris (strain AG1-IA)</name>
    <name type="common">Rice sheath blight fungus</name>
    <name type="synonym">Rhizoctonia solani</name>
    <dbReference type="NCBI Taxonomy" id="983506"/>
    <lineage>
        <taxon>Eukaryota</taxon>
        <taxon>Fungi</taxon>
        <taxon>Dikarya</taxon>
        <taxon>Basidiomycota</taxon>
        <taxon>Agaricomycotina</taxon>
        <taxon>Agaricomycetes</taxon>
        <taxon>Cantharellales</taxon>
        <taxon>Ceratobasidiaceae</taxon>
        <taxon>Rhizoctonia</taxon>
        <taxon>Rhizoctonia solani AG-1</taxon>
    </lineage>
</organism>
<comment type="caution">
    <text evidence="1">The sequence shown here is derived from an EMBL/GenBank/DDBJ whole genome shotgun (WGS) entry which is preliminary data.</text>
</comment>
<dbReference type="EMBL" id="AFRT01000059">
    <property type="protein sequence ID" value="ELU45617.1"/>
    <property type="molecule type" value="Genomic_DNA"/>
</dbReference>
<proteinExistence type="predicted"/>
<dbReference type="HOGENOM" id="CLU_1887171_0_0_1"/>
<evidence type="ECO:0000313" key="1">
    <source>
        <dbReference type="EMBL" id="ELU45617.1"/>
    </source>
</evidence>
<sequence length="135" mass="14883">MINTSAVRSLPSERTSTVSFSAPYTILEIPLPEQNYPITQQSVWGRCIELYAVTYYFNPRNPCSDGSAQVCPGPQYIPGGHCLLLGLRPMHTGTGNRHHTFYKGGRCYCPCFTLQQHAFDTCIAADSAAFIDCLG</sequence>
<evidence type="ECO:0000313" key="2">
    <source>
        <dbReference type="Proteomes" id="UP000011668"/>
    </source>
</evidence>
<dbReference type="AlphaFoldDB" id="L8X943"/>
<gene>
    <name evidence="1" type="ORF">AG1IA_00336</name>
</gene>